<dbReference type="GO" id="GO:0051301">
    <property type="term" value="P:cell division"/>
    <property type="evidence" value="ECO:0007669"/>
    <property type="project" value="UniProtKB-KW"/>
</dbReference>
<name>A0A2M6WMJ0_9BACT</name>
<dbReference type="GO" id="GO:0051304">
    <property type="term" value="P:chromosome separation"/>
    <property type="evidence" value="ECO:0007669"/>
    <property type="project" value="InterPro"/>
</dbReference>
<evidence type="ECO:0000313" key="6">
    <source>
        <dbReference type="Proteomes" id="UP000229335"/>
    </source>
</evidence>
<dbReference type="PANTHER" id="PTHR34298:SF2">
    <property type="entry name" value="SEGREGATION AND CONDENSATION PROTEIN B"/>
    <property type="match status" value="1"/>
</dbReference>
<dbReference type="EMBL" id="PFAS01000018">
    <property type="protein sequence ID" value="PIT93997.1"/>
    <property type="molecule type" value="Genomic_DNA"/>
</dbReference>
<dbReference type="InterPro" id="IPR005234">
    <property type="entry name" value="ScpB_csome_segregation"/>
</dbReference>
<reference evidence="6" key="1">
    <citation type="submission" date="2017-09" db="EMBL/GenBank/DDBJ databases">
        <title>Depth-based differentiation of microbial function through sediment-hosted aquifers and enrichment of novel symbionts in the deep terrestrial subsurface.</title>
        <authorList>
            <person name="Probst A.J."/>
            <person name="Ladd B."/>
            <person name="Jarett J.K."/>
            <person name="Geller-Mcgrath D.E."/>
            <person name="Sieber C.M.K."/>
            <person name="Emerson J.B."/>
            <person name="Anantharaman K."/>
            <person name="Thomas B.C."/>
            <person name="Malmstrom R."/>
            <person name="Stieglmeier M."/>
            <person name="Klingl A."/>
            <person name="Woyke T."/>
            <person name="Ryan C.M."/>
            <person name="Banfield J.F."/>
        </authorList>
    </citation>
    <scope>NUCLEOTIDE SEQUENCE [LARGE SCALE GENOMIC DNA]</scope>
</reference>
<sequence length="182" mass="20737">MLNLKSKIESLLFIAGKPLAPKDMAQVIGEKISVKEINSAVDELLKDYQEQNRGVRIIKSASAVQMTTAGENAATVQNFIKEETVSELTKPSIETLTIIAYRGPIAKWELERIRGINCSLILRNLMLRGLVEERFDNKRKETYYAITLDFLKYLGVSDARQLPDYENLRNNENIEKFLKGEQ</sequence>
<dbReference type="PANTHER" id="PTHR34298">
    <property type="entry name" value="SEGREGATION AND CONDENSATION PROTEIN B"/>
    <property type="match status" value="1"/>
</dbReference>
<dbReference type="Gene3D" id="1.10.10.10">
    <property type="entry name" value="Winged helix-like DNA-binding domain superfamily/Winged helix DNA-binding domain"/>
    <property type="match status" value="2"/>
</dbReference>
<keyword evidence="1" id="KW-0963">Cytoplasm</keyword>
<keyword evidence="3" id="KW-0159">Chromosome partition</keyword>
<dbReference type="InterPro" id="IPR036388">
    <property type="entry name" value="WH-like_DNA-bd_sf"/>
</dbReference>
<evidence type="ECO:0000256" key="2">
    <source>
        <dbReference type="ARBA" id="ARBA00022618"/>
    </source>
</evidence>
<keyword evidence="4" id="KW-0131">Cell cycle</keyword>
<dbReference type="AlphaFoldDB" id="A0A2M6WMJ0"/>
<evidence type="ECO:0000256" key="1">
    <source>
        <dbReference type="ARBA" id="ARBA00022490"/>
    </source>
</evidence>
<keyword evidence="2" id="KW-0132">Cell division</keyword>
<evidence type="ECO:0000256" key="4">
    <source>
        <dbReference type="ARBA" id="ARBA00023306"/>
    </source>
</evidence>
<dbReference type="InterPro" id="IPR036390">
    <property type="entry name" value="WH_DNA-bd_sf"/>
</dbReference>
<dbReference type="NCBIfam" id="TIGR00281">
    <property type="entry name" value="SMC-Scp complex subunit ScpB"/>
    <property type="match status" value="1"/>
</dbReference>
<accession>A0A2M6WMJ0</accession>
<dbReference type="SUPFAM" id="SSF46785">
    <property type="entry name" value="Winged helix' DNA-binding domain"/>
    <property type="match status" value="2"/>
</dbReference>
<evidence type="ECO:0000256" key="3">
    <source>
        <dbReference type="ARBA" id="ARBA00022829"/>
    </source>
</evidence>
<gene>
    <name evidence="5" type="primary">scpB</name>
    <name evidence="5" type="ORF">COU00_01405</name>
</gene>
<evidence type="ECO:0000313" key="5">
    <source>
        <dbReference type="EMBL" id="PIT93997.1"/>
    </source>
</evidence>
<dbReference type="PIRSF" id="PIRSF019345">
    <property type="entry name" value="ScpB"/>
    <property type="match status" value="1"/>
</dbReference>
<organism evidence="5 6">
    <name type="scientific">Candidatus Falkowbacteria bacterium CG10_big_fil_rev_8_21_14_0_10_43_11</name>
    <dbReference type="NCBI Taxonomy" id="1974568"/>
    <lineage>
        <taxon>Bacteria</taxon>
        <taxon>Candidatus Falkowiibacteriota</taxon>
    </lineage>
</organism>
<proteinExistence type="predicted"/>
<protein>
    <submittedName>
        <fullName evidence="5">SMC-Scp complex subunit ScpB</fullName>
    </submittedName>
</protein>
<comment type="caution">
    <text evidence="5">The sequence shown here is derived from an EMBL/GenBank/DDBJ whole genome shotgun (WGS) entry which is preliminary data.</text>
</comment>
<dbReference type="Pfam" id="PF04079">
    <property type="entry name" value="SMC_ScpB"/>
    <property type="match status" value="1"/>
</dbReference>
<dbReference type="Proteomes" id="UP000229335">
    <property type="component" value="Unassembled WGS sequence"/>
</dbReference>